<dbReference type="InterPro" id="IPR035994">
    <property type="entry name" value="Nucleoside_phosphorylase_sf"/>
</dbReference>
<dbReference type="AlphaFoldDB" id="A0A0L6VAY0"/>
<dbReference type="STRING" id="27349.A0A0L6VAY0"/>
<dbReference type="GO" id="GO:0004850">
    <property type="term" value="F:uridine phosphorylase activity"/>
    <property type="evidence" value="ECO:0007669"/>
    <property type="project" value="TreeGrafter"/>
</dbReference>
<name>A0A0L6VAY0_9BASI</name>
<gene>
    <name evidence="2" type="ORF">VP01_2058g1</name>
</gene>
<protein>
    <recommendedName>
        <fullName evidence="1">Nucleoside phosphorylase domain-containing protein</fullName>
    </recommendedName>
</protein>
<reference evidence="2 3" key="1">
    <citation type="submission" date="2015-08" db="EMBL/GenBank/DDBJ databases">
        <title>Next Generation Sequencing and Analysis of the Genome of Puccinia sorghi L Schw, the Causal Agent of Maize Common Rust.</title>
        <authorList>
            <person name="Rochi L."/>
            <person name="Burguener G."/>
            <person name="Darino M."/>
            <person name="Turjanski A."/>
            <person name="Kreff E."/>
            <person name="Dieguez M.J."/>
            <person name="Sacco F."/>
        </authorList>
    </citation>
    <scope>NUCLEOTIDE SEQUENCE [LARGE SCALE GENOMIC DNA]</scope>
    <source>
        <strain evidence="2 3">RO10H11247</strain>
    </source>
</reference>
<evidence type="ECO:0000259" key="1">
    <source>
        <dbReference type="Pfam" id="PF01048"/>
    </source>
</evidence>
<keyword evidence="3" id="KW-1185">Reference proteome</keyword>
<dbReference type="PANTHER" id="PTHR43691">
    <property type="entry name" value="URIDINE PHOSPHORYLASE"/>
    <property type="match status" value="1"/>
</dbReference>
<sequence>MKETILDSNFPFTSARRTYHVALKHGEVANRILTVGDHIRARRIASFLDPTPKVFEFTSQRGFTTFTGCYSGVPVSIIAIGMGYPMMDFFVREVRAVVRGELVIIRLGSCGTLVTQIPVGHVVVSSRSLAISTNYDFFHLSAQERAELKGTPAGSPYLISRPIGCDKRLHDDLSEKLGKAIEGAMVFSDALHSSADTFYGGQGRLDSNFMDHNQGLLESLSKLDEPPVTLEMETTHLFHLAAINQHTSTGPSEEPQAESFSFCQGKGAIRVAAAHITFAGRTDGKFVSRIEPSQVEQLEFQAGKGCLESLISQHIDAVNLHPTEGSVWSCEC</sequence>
<dbReference type="SUPFAM" id="SSF53167">
    <property type="entry name" value="Purine and uridine phosphorylases"/>
    <property type="match status" value="1"/>
</dbReference>
<dbReference type="Pfam" id="PF01048">
    <property type="entry name" value="PNP_UDP_1"/>
    <property type="match status" value="1"/>
</dbReference>
<proteinExistence type="predicted"/>
<dbReference type="InterPro" id="IPR000845">
    <property type="entry name" value="Nucleoside_phosphorylase_d"/>
</dbReference>
<dbReference type="PANTHER" id="PTHR43691:SF14">
    <property type="entry name" value="URIDINE PHOSPHORYLASE"/>
    <property type="match status" value="1"/>
</dbReference>
<dbReference type="OrthoDB" id="416752at2759"/>
<feature type="domain" description="Nucleoside phosphorylase" evidence="1">
    <location>
        <begin position="32"/>
        <end position="245"/>
    </location>
</feature>
<accession>A0A0L6VAY0</accession>
<evidence type="ECO:0000313" key="2">
    <source>
        <dbReference type="EMBL" id="KNZ57849.1"/>
    </source>
</evidence>
<dbReference type="GO" id="GO:0006218">
    <property type="term" value="P:uridine catabolic process"/>
    <property type="evidence" value="ECO:0007669"/>
    <property type="project" value="TreeGrafter"/>
</dbReference>
<comment type="caution">
    <text evidence="2">The sequence shown here is derived from an EMBL/GenBank/DDBJ whole genome shotgun (WGS) entry which is preliminary data.</text>
</comment>
<evidence type="ECO:0000313" key="3">
    <source>
        <dbReference type="Proteomes" id="UP000037035"/>
    </source>
</evidence>
<dbReference type="GO" id="GO:0005829">
    <property type="term" value="C:cytosol"/>
    <property type="evidence" value="ECO:0007669"/>
    <property type="project" value="TreeGrafter"/>
</dbReference>
<dbReference type="Proteomes" id="UP000037035">
    <property type="component" value="Unassembled WGS sequence"/>
</dbReference>
<dbReference type="VEuPathDB" id="FungiDB:VP01_2058g1"/>
<dbReference type="CDD" id="cd17769">
    <property type="entry name" value="NP_TgUP-like"/>
    <property type="match status" value="1"/>
</dbReference>
<dbReference type="Gene3D" id="3.40.50.1580">
    <property type="entry name" value="Nucleoside phosphorylase domain"/>
    <property type="match status" value="1"/>
</dbReference>
<organism evidence="2 3">
    <name type="scientific">Puccinia sorghi</name>
    <dbReference type="NCBI Taxonomy" id="27349"/>
    <lineage>
        <taxon>Eukaryota</taxon>
        <taxon>Fungi</taxon>
        <taxon>Dikarya</taxon>
        <taxon>Basidiomycota</taxon>
        <taxon>Pucciniomycotina</taxon>
        <taxon>Pucciniomycetes</taxon>
        <taxon>Pucciniales</taxon>
        <taxon>Pucciniaceae</taxon>
        <taxon>Puccinia</taxon>
    </lineage>
</organism>
<dbReference type="EMBL" id="LAVV01006902">
    <property type="protein sequence ID" value="KNZ57849.1"/>
    <property type="molecule type" value="Genomic_DNA"/>
</dbReference>